<dbReference type="GO" id="GO:0009060">
    <property type="term" value="P:aerobic respiration"/>
    <property type="evidence" value="ECO:0007669"/>
    <property type="project" value="TreeGrafter"/>
</dbReference>
<dbReference type="PANTHER" id="PTHR11432">
    <property type="entry name" value="NADH DEHYDROGENASE SUBUNIT 1"/>
    <property type="match status" value="1"/>
</dbReference>
<dbReference type="GO" id="GO:0005743">
    <property type="term" value="C:mitochondrial inner membrane"/>
    <property type="evidence" value="ECO:0007669"/>
    <property type="project" value="UniProtKB-SubCell"/>
</dbReference>
<evidence type="ECO:0000256" key="4">
    <source>
        <dbReference type="ARBA" id="ARBA00022692"/>
    </source>
</evidence>
<evidence type="ECO:0000256" key="6">
    <source>
        <dbReference type="ARBA" id="ARBA00023136"/>
    </source>
</evidence>
<feature type="transmembrane region" description="Helical" evidence="9">
    <location>
        <begin position="173"/>
        <end position="193"/>
    </location>
</feature>
<keyword evidence="6 9" id="KW-0472">Membrane</keyword>
<dbReference type="GO" id="GO:0003954">
    <property type="term" value="F:NADH dehydrogenase activity"/>
    <property type="evidence" value="ECO:0007669"/>
    <property type="project" value="TreeGrafter"/>
</dbReference>
<keyword evidence="4 7" id="KW-0812">Transmembrane</keyword>
<dbReference type="PROSITE" id="PS00667">
    <property type="entry name" value="COMPLEX1_ND1_1"/>
    <property type="match status" value="1"/>
</dbReference>
<evidence type="ECO:0000256" key="7">
    <source>
        <dbReference type="RuleBase" id="RU000471"/>
    </source>
</evidence>
<dbReference type="GeneID" id="5848180"/>
<feature type="transmembrane region" description="Helical" evidence="9">
    <location>
        <begin position="146"/>
        <end position="167"/>
    </location>
</feature>
<comment type="catalytic activity">
    <reaction evidence="8">
        <text>a ubiquinone + NADH + 5 H(+)(in) = a ubiquinol + NAD(+) + 4 H(+)(out)</text>
        <dbReference type="Rhea" id="RHEA:29091"/>
        <dbReference type="Rhea" id="RHEA-COMP:9565"/>
        <dbReference type="Rhea" id="RHEA-COMP:9566"/>
        <dbReference type="ChEBI" id="CHEBI:15378"/>
        <dbReference type="ChEBI" id="CHEBI:16389"/>
        <dbReference type="ChEBI" id="CHEBI:17976"/>
        <dbReference type="ChEBI" id="CHEBI:57540"/>
        <dbReference type="ChEBI" id="CHEBI:57945"/>
        <dbReference type="EC" id="7.1.1.2"/>
    </reaction>
</comment>
<keyword evidence="8 10" id="KW-0496">Mitochondrion</keyword>
<geneLocation type="mitochondrion" evidence="10"/>
<dbReference type="PANTHER" id="PTHR11432:SF3">
    <property type="entry name" value="NADH-UBIQUINONE OXIDOREDUCTASE CHAIN 1"/>
    <property type="match status" value="1"/>
</dbReference>
<dbReference type="EMBL" id="DQ159954">
    <property type="protein sequence ID" value="AAZ74639.1"/>
    <property type="molecule type" value="Genomic_DNA"/>
</dbReference>
<feature type="transmembrane region" description="Helical" evidence="9">
    <location>
        <begin position="251"/>
        <end position="272"/>
    </location>
</feature>
<organism evidence="10">
    <name type="scientific">Reishia clavigera</name>
    <name type="common">Sea snail</name>
    <name type="synonym">Purpura clavigera</name>
    <dbReference type="NCBI Taxonomy" id="272940"/>
    <lineage>
        <taxon>Eukaryota</taxon>
        <taxon>Metazoa</taxon>
        <taxon>Spiralia</taxon>
        <taxon>Lophotrochozoa</taxon>
        <taxon>Mollusca</taxon>
        <taxon>Gastropoda</taxon>
        <taxon>Caenogastropoda</taxon>
        <taxon>Neogastropoda</taxon>
        <taxon>Muricoidea</taxon>
        <taxon>Muricidae</taxon>
        <taxon>Reishia</taxon>
    </lineage>
</organism>
<evidence type="ECO:0000313" key="10">
    <source>
        <dbReference type="EMBL" id="AAZ74639.1"/>
    </source>
</evidence>
<keyword evidence="7" id="KW-0520">NAD</keyword>
<dbReference type="EC" id="7.1.1.2" evidence="8"/>
<dbReference type="InterPro" id="IPR018086">
    <property type="entry name" value="NADH_UbQ_OxRdtase_su1_CS"/>
</dbReference>
<feature type="transmembrane region" description="Helical" evidence="9">
    <location>
        <begin position="70"/>
        <end position="91"/>
    </location>
</feature>
<evidence type="ECO:0000256" key="3">
    <source>
        <dbReference type="ARBA" id="ARBA00021009"/>
    </source>
</evidence>
<name>A9NI38_REICL</name>
<dbReference type="GO" id="GO:0008137">
    <property type="term" value="F:NADH dehydrogenase (ubiquinone) activity"/>
    <property type="evidence" value="ECO:0007669"/>
    <property type="project" value="UniProtKB-EC"/>
</dbReference>
<feature type="transmembrane region" description="Helical" evidence="9">
    <location>
        <begin position="6"/>
        <end position="25"/>
    </location>
</feature>
<evidence type="ECO:0000256" key="8">
    <source>
        <dbReference type="RuleBase" id="RU000473"/>
    </source>
</evidence>
<feature type="transmembrane region" description="Helical" evidence="9">
    <location>
        <begin position="222"/>
        <end position="245"/>
    </location>
</feature>
<keyword evidence="8" id="KW-0830">Ubiquinone</keyword>
<feature type="transmembrane region" description="Helical" evidence="9">
    <location>
        <begin position="103"/>
        <end position="125"/>
    </location>
</feature>
<comment type="subcellular location">
    <subcellularLocation>
        <location evidence="1">Membrane</location>
        <topology evidence="1">Multi-pass membrane protein</topology>
    </subcellularLocation>
    <subcellularLocation>
        <location evidence="7">Mitochondrion inner membrane</location>
        <topology evidence="7">Multi-pass membrane protein</topology>
    </subcellularLocation>
</comment>
<evidence type="ECO:0000256" key="1">
    <source>
        <dbReference type="ARBA" id="ARBA00004141"/>
    </source>
</evidence>
<proteinExistence type="inferred from homology"/>
<accession>A9NI38</accession>
<reference evidence="10" key="1">
    <citation type="submission" date="2005-08" db="EMBL/GenBank/DDBJ databases">
        <authorList>
            <person name="Jung S.-O."/>
            <person name="Lee Y.-M."/>
            <person name="Toshihiro H."/>
            <person name="Cho H.S."/>
            <person name="Lee J.-S."/>
        </authorList>
    </citation>
    <scope>NUCLEOTIDE SEQUENCE</scope>
</reference>
<dbReference type="AlphaFoldDB" id="A9NI38"/>
<protein>
    <recommendedName>
        <fullName evidence="3 8">NADH-ubiquinone oxidoreductase chain 1</fullName>
        <ecNumber evidence="8">7.1.1.2</ecNumber>
    </recommendedName>
</protein>
<comment type="similarity">
    <text evidence="2 7">Belongs to the complex I subunit 1 family.</text>
</comment>
<dbReference type="CTD" id="4535"/>
<evidence type="ECO:0000256" key="5">
    <source>
        <dbReference type="ARBA" id="ARBA00022989"/>
    </source>
</evidence>
<dbReference type="HAMAP" id="MF_01350">
    <property type="entry name" value="NDH1_NuoH"/>
    <property type="match status" value="1"/>
</dbReference>
<dbReference type="InterPro" id="IPR001694">
    <property type="entry name" value="NADH_UbQ_OxRdtase_su1/FPO"/>
</dbReference>
<evidence type="ECO:0000256" key="9">
    <source>
        <dbReference type="SAM" id="Phobius"/>
    </source>
</evidence>
<dbReference type="PROSITE" id="PS00668">
    <property type="entry name" value="COMPLEX1_ND1_2"/>
    <property type="match status" value="1"/>
</dbReference>
<dbReference type="Pfam" id="PF00146">
    <property type="entry name" value="NADHdh"/>
    <property type="match status" value="1"/>
</dbReference>
<dbReference type="RefSeq" id="YP_001586129.1">
    <property type="nucleotide sequence ID" value="NC_010090.1"/>
</dbReference>
<sequence length="327" mass="36850">MYLSVVSCLCSYICVLLAVAFFTLLERKGLSYMQLRKGPNKVGIMGLPQPIADAAKLLTKEIAKPTMANYSPYFVAPIFSFVLALLLWQLYPSLYSLGYFKWGILFFLCVSGMNVYGTLLAGWASNSKYALLGSLRAIAQTISYEISMALILLFPLFLVGTFSFIEVKESQEIIWLSFLMIPVSLIWFVTCVAETNRAPFDFAEGESELVSGFNIEYGSAGFALIFLAEYANILVMSLFSALLFFGGSSVFFMNSNIMFMLKVLFFAFLFIWVRGSYPRFQYDLFNSTNLKSIFASISILFINNCNSSILYLLLMYSSTCLYVSRKM</sequence>
<evidence type="ECO:0000256" key="2">
    <source>
        <dbReference type="ARBA" id="ARBA00010535"/>
    </source>
</evidence>
<keyword evidence="5 9" id="KW-1133">Transmembrane helix</keyword>